<dbReference type="RefSeq" id="WP_338200807.1">
    <property type="nucleotide sequence ID" value="NZ_JAEKNR010000092.1"/>
</dbReference>
<comment type="caution">
    <text evidence="8">The sequence shown here is derived from an EMBL/GenBank/DDBJ whole genome shotgun (WGS) entry which is preliminary data.</text>
</comment>
<dbReference type="InterPro" id="IPR027417">
    <property type="entry name" value="P-loop_NTPase"/>
</dbReference>
<dbReference type="GO" id="GO:0004386">
    <property type="term" value="F:helicase activity"/>
    <property type="evidence" value="ECO:0007669"/>
    <property type="project" value="UniProtKB-KW"/>
</dbReference>
<keyword evidence="2" id="KW-0378">Hydrolase</keyword>
<keyword evidence="4" id="KW-0067">ATP-binding</keyword>
<dbReference type="PROSITE" id="PS51194">
    <property type="entry name" value="HELICASE_CTER"/>
    <property type="match status" value="1"/>
</dbReference>
<evidence type="ECO:0000313" key="9">
    <source>
        <dbReference type="Proteomes" id="UP000612893"/>
    </source>
</evidence>
<dbReference type="InterPro" id="IPR057342">
    <property type="entry name" value="DEXDc_RapA"/>
</dbReference>
<dbReference type="InterPro" id="IPR001650">
    <property type="entry name" value="Helicase_C-like"/>
</dbReference>
<dbReference type="PANTHER" id="PTHR10799">
    <property type="entry name" value="SNF2/RAD54 HELICASE FAMILY"/>
    <property type="match status" value="1"/>
</dbReference>
<dbReference type="SMART" id="SM00490">
    <property type="entry name" value="HELICc"/>
    <property type="match status" value="1"/>
</dbReference>
<dbReference type="InterPro" id="IPR014001">
    <property type="entry name" value="Helicase_ATP-bd"/>
</dbReference>
<dbReference type="Pfam" id="PF00271">
    <property type="entry name" value="Helicase_C"/>
    <property type="match status" value="1"/>
</dbReference>
<feature type="domain" description="Helicase C-terminal" evidence="7">
    <location>
        <begin position="457"/>
        <end position="621"/>
    </location>
</feature>
<keyword evidence="9" id="KW-1185">Reference proteome</keyword>
<dbReference type="EMBL" id="JAEKNR010000092">
    <property type="protein sequence ID" value="MBJ7598080.1"/>
    <property type="molecule type" value="Genomic_DNA"/>
</dbReference>
<dbReference type="Gene3D" id="3.40.50.300">
    <property type="entry name" value="P-loop containing nucleotide triphosphate hydrolases"/>
    <property type="match status" value="1"/>
</dbReference>
<reference evidence="8" key="1">
    <citation type="submission" date="2020-10" db="EMBL/GenBank/DDBJ databases">
        <title>Ca. Dormibacterota MAGs.</title>
        <authorList>
            <person name="Montgomery K."/>
        </authorList>
    </citation>
    <scope>NUCLEOTIDE SEQUENCE [LARGE SCALE GENOMIC DNA]</scope>
    <source>
        <strain evidence="8">SC8812_S17_10</strain>
    </source>
</reference>
<evidence type="ECO:0000256" key="1">
    <source>
        <dbReference type="ARBA" id="ARBA00022741"/>
    </source>
</evidence>
<proteinExistence type="predicted"/>
<accession>A0A934K9B8</accession>
<evidence type="ECO:0000256" key="3">
    <source>
        <dbReference type="ARBA" id="ARBA00022806"/>
    </source>
</evidence>
<evidence type="ECO:0000313" key="8">
    <source>
        <dbReference type="EMBL" id="MBJ7598080.1"/>
    </source>
</evidence>
<dbReference type="PROSITE" id="PS51192">
    <property type="entry name" value="HELICASE_ATP_BIND_1"/>
    <property type="match status" value="1"/>
</dbReference>
<organism evidence="8 9">
    <name type="scientific">Candidatus Nephthysia bennettiae</name>
    <dbReference type="NCBI Taxonomy" id="3127016"/>
    <lineage>
        <taxon>Bacteria</taxon>
        <taxon>Bacillati</taxon>
        <taxon>Candidatus Dormiibacterota</taxon>
        <taxon>Candidatus Dormibacteria</taxon>
        <taxon>Candidatus Dormibacterales</taxon>
        <taxon>Candidatus Dormibacteraceae</taxon>
        <taxon>Candidatus Nephthysia</taxon>
    </lineage>
</organism>
<dbReference type="GO" id="GO:0016787">
    <property type="term" value="F:hydrolase activity"/>
    <property type="evidence" value="ECO:0007669"/>
    <property type="project" value="UniProtKB-KW"/>
</dbReference>
<protein>
    <submittedName>
        <fullName evidence="8">DEAD/DEAH box helicase</fullName>
    </submittedName>
</protein>
<evidence type="ECO:0000256" key="2">
    <source>
        <dbReference type="ARBA" id="ARBA00022801"/>
    </source>
</evidence>
<evidence type="ECO:0000259" key="7">
    <source>
        <dbReference type="PROSITE" id="PS51194"/>
    </source>
</evidence>
<feature type="domain" description="Helicase ATP-binding" evidence="6">
    <location>
        <begin position="119"/>
        <end position="295"/>
    </location>
</feature>
<gene>
    <name evidence="8" type="ORF">JF922_08335</name>
</gene>
<keyword evidence="3 8" id="KW-0347">Helicase</keyword>
<dbReference type="Proteomes" id="UP000612893">
    <property type="component" value="Unassembled WGS sequence"/>
</dbReference>
<name>A0A934K9B8_9BACT</name>
<dbReference type="InterPro" id="IPR049730">
    <property type="entry name" value="SNF2/RAD54-like_C"/>
</dbReference>
<dbReference type="InterPro" id="IPR000330">
    <property type="entry name" value="SNF2_N"/>
</dbReference>
<dbReference type="CDD" id="cd18011">
    <property type="entry name" value="DEXDc_RapA"/>
    <property type="match status" value="1"/>
</dbReference>
<dbReference type="SMART" id="SM00487">
    <property type="entry name" value="DEXDc"/>
    <property type="match status" value="1"/>
</dbReference>
<dbReference type="SUPFAM" id="SSF52540">
    <property type="entry name" value="P-loop containing nucleoside triphosphate hydrolases"/>
    <property type="match status" value="2"/>
</dbReference>
<dbReference type="Pfam" id="PF00176">
    <property type="entry name" value="SNF2-rel_dom"/>
    <property type="match status" value="1"/>
</dbReference>
<evidence type="ECO:0000259" key="6">
    <source>
        <dbReference type="PROSITE" id="PS51192"/>
    </source>
</evidence>
<dbReference type="GO" id="GO:0005524">
    <property type="term" value="F:ATP binding"/>
    <property type="evidence" value="ECO:0007669"/>
    <property type="project" value="UniProtKB-KW"/>
</dbReference>
<evidence type="ECO:0000256" key="4">
    <source>
        <dbReference type="ARBA" id="ARBA00022840"/>
    </source>
</evidence>
<dbReference type="AlphaFoldDB" id="A0A934K9B8"/>
<dbReference type="InterPro" id="IPR038718">
    <property type="entry name" value="SNF2-like_sf"/>
</dbReference>
<keyword evidence="1" id="KW-0547">Nucleotide-binding</keyword>
<dbReference type="CDD" id="cd18793">
    <property type="entry name" value="SF2_C_SNF"/>
    <property type="match status" value="1"/>
</dbReference>
<sequence length="986" mass="110898">MAVAQAKASERPLEIEERVRFRSLQWEVEDVSAGAIRLFGREASNQGRRLSVIPGFEPVERVKPPPLTYRIGERDWSDADWRAMHDAYRLTLAQGRGSVGTAAWGRLILEPYQLVPLKRIEQLPEPRLLIADDMGLGKTSEAGLILSRLTQKRRADRILVVTRARPEPERWRDELQEKFGLDFQVLNDGTDYRRLRQQVPSHLNLYAAIPRLIASMHFLAQADRLPDLDRSGIRWDVVVVDEAHHLALRGSSEKRLYELAQVLARRSDALLLLTATPHDGKVESFASLVEMVDEYAVPDRGELRARLVRPLMVRRLKSQVIRAGGERFIEPELAVVDVEPERSAAERYLERGIRGYTAQLRKQQRRLEASGERGRASGLGFLESLLRKRLASSVRACRETLEQRLSGGSTSRSESEDEPTLTDLSDLEQSLPNGKTEREVLEDLLRRANRIPDGRDGKMQVLARLVGDLVARREKVVVFTEYRATLRSILDLFARHGLEEGVQVLSYHGDTGHRDEVRRRFLEDPEALVLLATDAASEGINLQETCHNLIHVEVPWNPNRYAQRNGRIDRYGQSRTARIVMLVARGYVEERAAELVIQKIAQIGRDLGSVSNVAPFASAVSLEEYLAENAGDEEEVDVEAVASGAKHLVDDAVRVGSPVPRELTDGESFGQQDLDQLQGELASVEQFAPTFEDVRVFLHRLLTQEGGQLEPAADPEVFRVQLSAPLKSATGIDSIPRATFRRDLAIKEASRPRAERVAFLSPGHPVVAAGLRRARGWALSPGFASRVSYRVTPTRTFAGILFTYAVRFLDGRGETVEERFEVVPVDAAGRTSGDADSALRLFMGTADAAPLGSMERETVERRARTAFERLREAADEECATRSAGRCIELAREQRRIADEALLRLGEWRERALARIDERFPTQPQMILLPDAGERRRQTIFANRRRELEAKVRLRREQVSALRDMRVDSIDPIGALVLVPRGGWPDD</sequence>
<dbReference type="Gene3D" id="3.40.50.10810">
    <property type="entry name" value="Tandem AAA-ATPase domain"/>
    <property type="match status" value="1"/>
</dbReference>
<feature type="region of interest" description="Disordered" evidence="5">
    <location>
        <begin position="402"/>
        <end position="433"/>
    </location>
</feature>
<evidence type="ECO:0000256" key="5">
    <source>
        <dbReference type="SAM" id="MobiDB-lite"/>
    </source>
</evidence>